<dbReference type="STRING" id="520764.AN618_16500"/>
<feature type="transmembrane region" description="Helical" evidence="7">
    <location>
        <begin position="6"/>
        <end position="26"/>
    </location>
</feature>
<evidence type="ECO:0000256" key="3">
    <source>
        <dbReference type="ARBA" id="ARBA00022475"/>
    </source>
</evidence>
<dbReference type="InterPro" id="IPR051605">
    <property type="entry name" value="CstA"/>
</dbReference>
<feature type="transmembrane region" description="Helical" evidence="7">
    <location>
        <begin position="443"/>
        <end position="461"/>
    </location>
</feature>
<keyword evidence="10" id="KW-1185">Reference proteome</keyword>
<feature type="transmembrane region" description="Helical" evidence="7">
    <location>
        <begin position="82"/>
        <end position="104"/>
    </location>
</feature>
<feature type="transmembrane region" description="Helical" evidence="7">
    <location>
        <begin position="311"/>
        <end position="333"/>
    </location>
</feature>
<feature type="transmembrane region" description="Helical" evidence="7">
    <location>
        <begin position="227"/>
        <end position="251"/>
    </location>
</feature>
<dbReference type="OrthoDB" id="9761224at2"/>
<dbReference type="GO" id="GO:0009267">
    <property type="term" value="P:cellular response to starvation"/>
    <property type="evidence" value="ECO:0007669"/>
    <property type="project" value="InterPro"/>
</dbReference>
<evidence type="ECO:0000256" key="4">
    <source>
        <dbReference type="ARBA" id="ARBA00022692"/>
    </source>
</evidence>
<reference evidence="9 10" key="1">
    <citation type="submission" date="2015-12" db="EMBL/GenBank/DDBJ databases">
        <title>Draft genome sequnece of Fervidicola ferrireducens strain Y170.</title>
        <authorList>
            <person name="Patel B.K."/>
        </authorList>
    </citation>
    <scope>NUCLEOTIDE SEQUENCE [LARGE SCALE GENOMIC DNA]</scope>
    <source>
        <strain evidence="9 10">Y170</strain>
    </source>
</reference>
<keyword evidence="3" id="KW-1003">Cell membrane</keyword>
<dbReference type="Proteomes" id="UP000070427">
    <property type="component" value="Unassembled WGS sequence"/>
</dbReference>
<organism evidence="9 10">
    <name type="scientific">Fervidicola ferrireducens</name>
    <dbReference type="NCBI Taxonomy" id="520764"/>
    <lineage>
        <taxon>Bacteria</taxon>
        <taxon>Bacillati</taxon>
        <taxon>Bacillota</taxon>
        <taxon>Clostridia</taxon>
        <taxon>Thermosediminibacterales</taxon>
        <taxon>Thermosediminibacteraceae</taxon>
        <taxon>Fervidicola</taxon>
    </lineage>
</organism>
<feature type="transmembrane region" description="Helical" evidence="7">
    <location>
        <begin position="58"/>
        <end position="76"/>
    </location>
</feature>
<feature type="domain" description="CstA N-terminal" evidence="8">
    <location>
        <begin position="158"/>
        <end position="285"/>
    </location>
</feature>
<dbReference type="RefSeq" id="WP_066353857.1">
    <property type="nucleotide sequence ID" value="NZ_LOED01000021.1"/>
</dbReference>
<evidence type="ECO:0000256" key="6">
    <source>
        <dbReference type="ARBA" id="ARBA00023136"/>
    </source>
</evidence>
<comment type="similarity">
    <text evidence="2">Belongs to the peptide transporter carbon starvation (CstA) (TC 2.A.114) family.</text>
</comment>
<evidence type="ECO:0000256" key="2">
    <source>
        <dbReference type="ARBA" id="ARBA00007755"/>
    </source>
</evidence>
<feature type="transmembrane region" description="Helical" evidence="7">
    <location>
        <begin position="263"/>
        <end position="287"/>
    </location>
</feature>
<evidence type="ECO:0000313" key="10">
    <source>
        <dbReference type="Proteomes" id="UP000070427"/>
    </source>
</evidence>
<dbReference type="InParanoid" id="A0A140L688"/>
<name>A0A140L688_9FIRM</name>
<evidence type="ECO:0000256" key="7">
    <source>
        <dbReference type="SAM" id="Phobius"/>
    </source>
</evidence>
<feature type="transmembrane region" description="Helical" evidence="7">
    <location>
        <begin position="363"/>
        <end position="382"/>
    </location>
</feature>
<sequence length="477" mass="51327">MVTFFASIVILILGYVVYGAIVEKIFGADEKRKTPCYTKADGVDYVPMDKYRNSLIQLLNIAGLGPIYGAISGALWGPVAFLWIVFGGIFAGAVHDYLSGMLSLRNDGANVPELVGKYLGGKAKLIVNIFAVVLLVLVGVVFVNGPAGLLAILTPEVLTKNVWVWIIFAYYFLATVLPVDKIIGRIYPIFGAILIIMALGIGGSLIFQGYEIPELTLQNLHPKGAPIWPLLFITIACGAISGFHCTQSPIVARCVKNEREGRLIFYGMMICESIIALIWAAAAMSFYGGTAKLGEVLATPAGPSAVVKETAFAMMGTFGGVLAILGVVVLPITSGDTAFRAARLTIAEMINLSQKSALNRYKIAVPLFAVGAVLSQIDFQIVWRYFAWSNQTLAMIMLWVGAVYLVKEGRFHWIATLPAAFMTAVSVTYILQAPEGLRLPTAISYPVGIAAAIGALGYFLLKTRQEAAGQQLQGQKI</sequence>
<dbReference type="AlphaFoldDB" id="A0A140L688"/>
<dbReference type="Pfam" id="PF02554">
    <property type="entry name" value="CstA"/>
    <property type="match status" value="3"/>
</dbReference>
<keyword evidence="4 7" id="KW-0812">Transmembrane</keyword>
<dbReference type="PANTHER" id="PTHR30252:SF4">
    <property type="entry name" value="CARBON STARVATION"/>
    <property type="match status" value="1"/>
</dbReference>
<dbReference type="EMBL" id="LOED01000021">
    <property type="protein sequence ID" value="KXG76063.1"/>
    <property type="molecule type" value="Genomic_DNA"/>
</dbReference>
<dbReference type="InterPro" id="IPR003706">
    <property type="entry name" value="CstA_N"/>
</dbReference>
<dbReference type="PANTHER" id="PTHR30252">
    <property type="entry name" value="INNER MEMBRANE PEPTIDE TRANSPORTER"/>
    <property type="match status" value="1"/>
</dbReference>
<feature type="transmembrane region" description="Helical" evidence="7">
    <location>
        <begin position="186"/>
        <end position="207"/>
    </location>
</feature>
<feature type="transmembrane region" description="Helical" evidence="7">
    <location>
        <begin position="125"/>
        <end position="142"/>
    </location>
</feature>
<evidence type="ECO:0000259" key="8">
    <source>
        <dbReference type="Pfam" id="PF02554"/>
    </source>
</evidence>
<feature type="transmembrane region" description="Helical" evidence="7">
    <location>
        <begin position="413"/>
        <end position="431"/>
    </location>
</feature>
<feature type="transmembrane region" description="Helical" evidence="7">
    <location>
        <begin position="388"/>
        <end position="406"/>
    </location>
</feature>
<protein>
    <submittedName>
        <fullName evidence="9">Inner membrane protein YjiY</fullName>
    </submittedName>
</protein>
<evidence type="ECO:0000256" key="5">
    <source>
        <dbReference type="ARBA" id="ARBA00022989"/>
    </source>
</evidence>
<comment type="caution">
    <text evidence="9">The sequence shown here is derived from an EMBL/GenBank/DDBJ whole genome shotgun (WGS) entry which is preliminary data.</text>
</comment>
<comment type="subcellular location">
    <subcellularLocation>
        <location evidence="1">Cell membrane</location>
        <topology evidence="1">Multi-pass membrane protein</topology>
    </subcellularLocation>
</comment>
<feature type="domain" description="CstA N-terminal" evidence="8">
    <location>
        <begin position="301"/>
        <end position="428"/>
    </location>
</feature>
<dbReference type="GO" id="GO:0005886">
    <property type="term" value="C:plasma membrane"/>
    <property type="evidence" value="ECO:0007669"/>
    <property type="project" value="UniProtKB-SubCell"/>
</dbReference>
<proteinExistence type="inferred from homology"/>
<feature type="domain" description="CstA N-terminal" evidence="8">
    <location>
        <begin position="2"/>
        <end position="143"/>
    </location>
</feature>
<dbReference type="PATRIC" id="fig|520764.3.peg.1772"/>
<accession>A0A140L688</accession>
<evidence type="ECO:0000313" key="9">
    <source>
        <dbReference type="EMBL" id="KXG76063.1"/>
    </source>
</evidence>
<evidence type="ECO:0000256" key="1">
    <source>
        <dbReference type="ARBA" id="ARBA00004651"/>
    </source>
</evidence>
<keyword evidence="6 7" id="KW-0472">Membrane</keyword>
<gene>
    <name evidence="9" type="primary">yjiY</name>
    <name evidence="9" type="ORF">AN618_16500</name>
</gene>
<feature type="transmembrane region" description="Helical" evidence="7">
    <location>
        <begin position="162"/>
        <end position="179"/>
    </location>
</feature>
<keyword evidence="5 7" id="KW-1133">Transmembrane helix</keyword>